<dbReference type="Proteomes" id="UP000654075">
    <property type="component" value="Unassembled WGS sequence"/>
</dbReference>
<organism evidence="1 2">
    <name type="scientific">Polarella glacialis</name>
    <name type="common">Dinoflagellate</name>
    <dbReference type="NCBI Taxonomy" id="89957"/>
    <lineage>
        <taxon>Eukaryota</taxon>
        <taxon>Sar</taxon>
        <taxon>Alveolata</taxon>
        <taxon>Dinophyceae</taxon>
        <taxon>Suessiales</taxon>
        <taxon>Suessiaceae</taxon>
        <taxon>Polarella</taxon>
    </lineage>
</organism>
<name>A0A813EUB4_POLGL</name>
<dbReference type="AlphaFoldDB" id="A0A813EUB4"/>
<proteinExistence type="predicted"/>
<comment type="caution">
    <text evidence="1">The sequence shown here is derived from an EMBL/GenBank/DDBJ whole genome shotgun (WGS) entry which is preliminary data.</text>
</comment>
<protein>
    <submittedName>
        <fullName evidence="1">Uncharacterized protein</fullName>
    </submittedName>
</protein>
<evidence type="ECO:0000313" key="1">
    <source>
        <dbReference type="EMBL" id="CAE8604331.1"/>
    </source>
</evidence>
<keyword evidence="2" id="KW-1185">Reference proteome</keyword>
<accession>A0A813EUB4</accession>
<dbReference type="EMBL" id="CAJNNV010016295">
    <property type="protein sequence ID" value="CAE8604331.1"/>
    <property type="molecule type" value="Genomic_DNA"/>
</dbReference>
<feature type="non-terminal residue" evidence="1">
    <location>
        <position position="1"/>
    </location>
</feature>
<dbReference type="OrthoDB" id="418976at2759"/>
<gene>
    <name evidence="1" type="ORF">PGLA1383_LOCUS22495</name>
</gene>
<reference evidence="1" key="1">
    <citation type="submission" date="2021-02" db="EMBL/GenBank/DDBJ databases">
        <authorList>
            <person name="Dougan E. K."/>
            <person name="Rhodes N."/>
            <person name="Thang M."/>
            <person name="Chan C."/>
        </authorList>
    </citation>
    <scope>NUCLEOTIDE SEQUENCE</scope>
</reference>
<feature type="non-terminal residue" evidence="1">
    <location>
        <position position="236"/>
    </location>
</feature>
<evidence type="ECO:0000313" key="2">
    <source>
        <dbReference type="Proteomes" id="UP000654075"/>
    </source>
</evidence>
<sequence>ELLADHDVVFVATGRNWPGDAWRRGRGLQVNVGRTEESLILKFALEPSPELGRVLDEVRGALGRFQAKGQATYVLRPGPSEEQGWLWIMGLGSEMLARMKTVLAEQQGGFTFSSFRNMWSGLGKGSPISGEAPTTKKGSRAAAAVLKALSYVDEKLRPLEVTPRFSEASYWHSEEVVQRIEKPDGSVGWIVLVGDAACGKPFYLGSNLNGHFQDATALLAAPWTRWASAAQDAQQK</sequence>